<reference evidence="7 8" key="1">
    <citation type="submission" date="2018-03" db="EMBL/GenBank/DDBJ databases">
        <title>The draft genome of Sphingosinicella sp. GL-C-18.</title>
        <authorList>
            <person name="Liu L."/>
            <person name="Li L."/>
            <person name="Liang L."/>
            <person name="Zhang X."/>
            <person name="Wang T."/>
        </authorList>
    </citation>
    <scope>NUCLEOTIDE SEQUENCE [LARGE SCALE GENOMIC DNA]</scope>
    <source>
        <strain evidence="7 8">GL-C-18</strain>
    </source>
</reference>
<keyword evidence="2 5" id="KW-0812">Transmembrane</keyword>
<dbReference type="Gene3D" id="1.20.120.1630">
    <property type="match status" value="1"/>
</dbReference>
<feature type="transmembrane region" description="Helical" evidence="5">
    <location>
        <begin position="134"/>
        <end position="151"/>
    </location>
</feature>
<dbReference type="Pfam" id="PF07298">
    <property type="entry name" value="NnrU"/>
    <property type="match status" value="1"/>
</dbReference>
<evidence type="ECO:0000313" key="7">
    <source>
        <dbReference type="EMBL" id="PSJ43568.1"/>
    </source>
</evidence>
<dbReference type="OrthoDB" id="7828645at2"/>
<evidence type="ECO:0000256" key="4">
    <source>
        <dbReference type="ARBA" id="ARBA00023136"/>
    </source>
</evidence>
<keyword evidence="8" id="KW-1185">Reference proteome</keyword>
<comment type="subcellular location">
    <subcellularLocation>
        <location evidence="1">Membrane</location>
        <topology evidence="1">Multi-pass membrane protein</topology>
    </subcellularLocation>
</comment>
<gene>
    <name evidence="7" type="ORF">C7I55_00270</name>
</gene>
<dbReference type="InterPro" id="IPR009915">
    <property type="entry name" value="NnrU_dom"/>
</dbReference>
<organism evidence="7 8">
    <name type="scientific">Allosphingosinicella deserti</name>
    <dbReference type="NCBI Taxonomy" id="2116704"/>
    <lineage>
        <taxon>Bacteria</taxon>
        <taxon>Pseudomonadati</taxon>
        <taxon>Pseudomonadota</taxon>
        <taxon>Alphaproteobacteria</taxon>
        <taxon>Sphingomonadales</taxon>
        <taxon>Sphingomonadaceae</taxon>
        <taxon>Allosphingosinicella</taxon>
    </lineage>
</organism>
<feature type="transmembrane region" description="Helical" evidence="5">
    <location>
        <begin position="64"/>
        <end position="85"/>
    </location>
</feature>
<feature type="domain" description="NnrU" evidence="6">
    <location>
        <begin position="3"/>
        <end position="211"/>
    </location>
</feature>
<dbReference type="GO" id="GO:0016020">
    <property type="term" value="C:membrane"/>
    <property type="evidence" value="ECO:0007669"/>
    <property type="project" value="UniProtKB-SubCell"/>
</dbReference>
<keyword evidence="4 5" id="KW-0472">Membrane</keyword>
<evidence type="ECO:0000313" key="8">
    <source>
        <dbReference type="Proteomes" id="UP000241167"/>
    </source>
</evidence>
<sequence length="226" mass="24639">MATTGFVGSHLALSHPLRLRLVQNLGEAGFTALYSIVAILTLGWVILAYRAIEFSMPLWIAPGWWWPVASAVMLFACVLLAGSLIRNPAFPVRGAAKRAGEPPRGVYAITRHPMNWSFALWALVHISLSWSPRNLIVAIGILVLAMAGSIGQDRKKRSVVGQNWVDYERRTSFVPFAAVATRKLAWRSAFPGWIALGGGLTFWLVATWLHAPEVSPIATLTGAGLD</sequence>
<keyword evidence="3 5" id="KW-1133">Transmembrane helix</keyword>
<dbReference type="Proteomes" id="UP000241167">
    <property type="component" value="Unassembled WGS sequence"/>
</dbReference>
<dbReference type="EMBL" id="PXYI01000001">
    <property type="protein sequence ID" value="PSJ43568.1"/>
    <property type="molecule type" value="Genomic_DNA"/>
</dbReference>
<name>A0A2P7R032_9SPHN</name>
<proteinExistence type="predicted"/>
<evidence type="ECO:0000256" key="3">
    <source>
        <dbReference type="ARBA" id="ARBA00022989"/>
    </source>
</evidence>
<accession>A0A2P7R032</accession>
<evidence type="ECO:0000259" key="6">
    <source>
        <dbReference type="Pfam" id="PF07298"/>
    </source>
</evidence>
<protein>
    <submittedName>
        <fullName evidence="7">MFS transporter</fullName>
    </submittedName>
</protein>
<feature type="transmembrane region" description="Helical" evidence="5">
    <location>
        <begin position="28"/>
        <end position="52"/>
    </location>
</feature>
<evidence type="ECO:0000256" key="1">
    <source>
        <dbReference type="ARBA" id="ARBA00004141"/>
    </source>
</evidence>
<comment type="caution">
    <text evidence="7">The sequence shown here is derived from an EMBL/GenBank/DDBJ whole genome shotgun (WGS) entry which is preliminary data.</text>
</comment>
<evidence type="ECO:0000256" key="2">
    <source>
        <dbReference type="ARBA" id="ARBA00022692"/>
    </source>
</evidence>
<feature type="transmembrane region" description="Helical" evidence="5">
    <location>
        <begin position="190"/>
        <end position="211"/>
    </location>
</feature>
<dbReference type="AlphaFoldDB" id="A0A2P7R032"/>
<evidence type="ECO:0000256" key="5">
    <source>
        <dbReference type="SAM" id="Phobius"/>
    </source>
</evidence>